<gene>
    <name evidence="17" type="ORF">DGI_3464</name>
</gene>
<sequence>MSMLTELISREQIAARIRELGETIRNDYNDEPLVTVCVLKGAVIFFADLLRAIDRSTTIDFMRIASYGCSVSRETNVRLLLDLETNIAGKHVLIVEDIIDTGHSMRCVLDLLATRNPASLAVCTLLDKRERREVSVDVSYAGFVVQQGFVVGYGLDFAEDYRHLDAIHILDPGA</sequence>
<dbReference type="GO" id="GO:0004422">
    <property type="term" value="F:hypoxanthine phosphoribosyltransferase activity"/>
    <property type="evidence" value="ECO:0007669"/>
    <property type="project" value="InterPro"/>
</dbReference>
<dbReference type="Proteomes" id="UP000016587">
    <property type="component" value="Chromosome"/>
</dbReference>
<evidence type="ECO:0000256" key="14">
    <source>
        <dbReference type="ARBA" id="ARBA00049402"/>
    </source>
</evidence>
<keyword evidence="6 15" id="KW-0963">Cytoplasm</keyword>
<dbReference type="GO" id="GO:0000287">
    <property type="term" value="F:magnesium ion binding"/>
    <property type="evidence" value="ECO:0007669"/>
    <property type="project" value="TreeGrafter"/>
</dbReference>
<keyword evidence="10 15" id="KW-0660">Purine salvage</keyword>
<dbReference type="GO" id="GO:0052657">
    <property type="term" value="F:guanine phosphoribosyltransferase activity"/>
    <property type="evidence" value="ECO:0007669"/>
    <property type="project" value="UniProtKB-ARBA"/>
</dbReference>
<proteinExistence type="inferred from homology"/>
<evidence type="ECO:0000256" key="3">
    <source>
        <dbReference type="ARBA" id="ARBA00004669"/>
    </source>
</evidence>
<dbReference type="PATRIC" id="fig|1121448.10.peg.3414"/>
<reference evidence="17 18" key="1">
    <citation type="journal article" date="2013" name="J. Bacteriol.">
        <title>Roles of HynAB and Ech, the only two hydrogenases found in the model sulfate reducer Desulfovibrio gigas.</title>
        <authorList>
            <person name="Morais-Silva F.O."/>
            <person name="Santos C.I."/>
            <person name="Rodrigues R."/>
            <person name="Pereira I.A."/>
            <person name="Rodrigues-Pousada C."/>
        </authorList>
    </citation>
    <scope>NUCLEOTIDE SEQUENCE [LARGE SCALE GENOMIC DNA]</scope>
    <source>
        <strain evidence="18">ATCC 19364 / DSM 1382 / NCIMB 9332 / VKM B-1759</strain>
    </source>
</reference>
<accession>T2GFS3</accession>
<dbReference type="HOGENOM" id="CLU_073615_0_1_7"/>
<dbReference type="CDD" id="cd06223">
    <property type="entry name" value="PRTases_typeI"/>
    <property type="match status" value="1"/>
</dbReference>
<dbReference type="RefSeq" id="WP_021762266.1">
    <property type="nucleotide sequence ID" value="NC_022444.1"/>
</dbReference>
<dbReference type="GO" id="GO:0006178">
    <property type="term" value="P:guanine salvage"/>
    <property type="evidence" value="ECO:0007669"/>
    <property type="project" value="TreeGrafter"/>
</dbReference>
<keyword evidence="11 15" id="KW-0547">Nucleotide-binding</keyword>
<dbReference type="STRING" id="1121448.DGI_3464"/>
<dbReference type="GO" id="GO:0032264">
    <property type="term" value="P:IMP salvage"/>
    <property type="evidence" value="ECO:0007669"/>
    <property type="project" value="UniProtKB-UniPathway"/>
</dbReference>
<evidence type="ECO:0000256" key="9">
    <source>
        <dbReference type="ARBA" id="ARBA00022723"/>
    </source>
</evidence>
<dbReference type="eggNOG" id="COG0634">
    <property type="taxonomic scope" value="Bacteria"/>
</dbReference>
<evidence type="ECO:0000256" key="10">
    <source>
        <dbReference type="ARBA" id="ARBA00022726"/>
    </source>
</evidence>
<dbReference type="PANTHER" id="PTHR43340">
    <property type="entry name" value="HYPOXANTHINE-GUANINE PHOSPHORIBOSYLTRANSFERASE"/>
    <property type="match status" value="1"/>
</dbReference>
<dbReference type="GO" id="GO:0032263">
    <property type="term" value="P:GMP salvage"/>
    <property type="evidence" value="ECO:0007669"/>
    <property type="project" value="TreeGrafter"/>
</dbReference>
<dbReference type="EC" id="2.4.2.8" evidence="5 15"/>
<dbReference type="InterPro" id="IPR005904">
    <property type="entry name" value="Hxn_phspho_trans"/>
</dbReference>
<dbReference type="EMBL" id="CP006585">
    <property type="protein sequence ID" value="AGW15143.1"/>
    <property type="molecule type" value="Genomic_DNA"/>
</dbReference>
<dbReference type="GO" id="GO:0046100">
    <property type="term" value="P:hypoxanthine metabolic process"/>
    <property type="evidence" value="ECO:0007669"/>
    <property type="project" value="TreeGrafter"/>
</dbReference>
<evidence type="ECO:0000256" key="12">
    <source>
        <dbReference type="ARBA" id="ARBA00022842"/>
    </source>
</evidence>
<keyword evidence="8 15" id="KW-0808">Transferase</keyword>
<dbReference type="Pfam" id="PF00156">
    <property type="entry name" value="Pribosyltran"/>
    <property type="match status" value="1"/>
</dbReference>
<comment type="cofactor">
    <cofactor evidence="1 15">
        <name>Mg(2+)</name>
        <dbReference type="ChEBI" id="CHEBI:18420"/>
    </cofactor>
</comment>
<dbReference type="PANTHER" id="PTHR43340:SF1">
    <property type="entry name" value="HYPOXANTHINE PHOSPHORIBOSYLTRANSFERASE"/>
    <property type="match status" value="1"/>
</dbReference>
<evidence type="ECO:0000256" key="8">
    <source>
        <dbReference type="ARBA" id="ARBA00022679"/>
    </source>
</evidence>
<name>T2GFS3_MEGG1</name>
<keyword evidence="9 15" id="KW-0479">Metal-binding</keyword>
<dbReference type="AlphaFoldDB" id="T2GFS3"/>
<dbReference type="UniPathway" id="UPA00591">
    <property type="reaction ID" value="UER00648"/>
</dbReference>
<evidence type="ECO:0000256" key="5">
    <source>
        <dbReference type="ARBA" id="ARBA00011895"/>
    </source>
</evidence>
<comment type="pathway">
    <text evidence="3 15">Purine metabolism; IMP biosynthesis via salvage pathway; IMP from hypoxanthine: step 1/1.</text>
</comment>
<evidence type="ECO:0000256" key="15">
    <source>
        <dbReference type="RuleBase" id="RU364099"/>
    </source>
</evidence>
<comment type="catalytic activity">
    <reaction evidence="14">
        <text>IMP + diphosphate = hypoxanthine + 5-phospho-alpha-D-ribose 1-diphosphate</text>
        <dbReference type="Rhea" id="RHEA:17973"/>
        <dbReference type="ChEBI" id="CHEBI:17368"/>
        <dbReference type="ChEBI" id="CHEBI:33019"/>
        <dbReference type="ChEBI" id="CHEBI:58017"/>
        <dbReference type="ChEBI" id="CHEBI:58053"/>
        <dbReference type="EC" id="2.4.2.8"/>
    </reaction>
    <physiologicalReaction direction="right-to-left" evidence="14">
        <dbReference type="Rhea" id="RHEA:17975"/>
    </physiologicalReaction>
</comment>
<evidence type="ECO:0000256" key="1">
    <source>
        <dbReference type="ARBA" id="ARBA00001946"/>
    </source>
</evidence>
<dbReference type="GO" id="GO:0000166">
    <property type="term" value="F:nucleotide binding"/>
    <property type="evidence" value="ECO:0007669"/>
    <property type="project" value="UniProtKB-KW"/>
</dbReference>
<evidence type="ECO:0000256" key="7">
    <source>
        <dbReference type="ARBA" id="ARBA00022676"/>
    </source>
</evidence>
<evidence type="ECO:0000256" key="4">
    <source>
        <dbReference type="ARBA" id="ARBA00008391"/>
    </source>
</evidence>
<dbReference type="GO" id="GO:0005829">
    <property type="term" value="C:cytosol"/>
    <property type="evidence" value="ECO:0007669"/>
    <property type="project" value="TreeGrafter"/>
</dbReference>
<evidence type="ECO:0000313" key="18">
    <source>
        <dbReference type="Proteomes" id="UP000016587"/>
    </source>
</evidence>
<reference evidence="18" key="2">
    <citation type="submission" date="2013-07" db="EMBL/GenBank/DDBJ databases">
        <authorList>
            <person name="Morais-Silva F.O."/>
            <person name="Rezende A.M."/>
            <person name="Pimentel C."/>
            <person name="Resende D.M."/>
            <person name="Santos C.I."/>
            <person name="Clemente C."/>
            <person name="de Oliveira L.M."/>
            <person name="da Silva S.M."/>
            <person name="Costa D.A."/>
            <person name="Varela-Raposo A."/>
            <person name="Horacio E.C.A."/>
            <person name="Matos M."/>
            <person name="Flores O."/>
            <person name="Ruiz J.C."/>
            <person name="Rodrigues-Pousada C."/>
        </authorList>
    </citation>
    <scope>NUCLEOTIDE SEQUENCE [LARGE SCALE GENOMIC DNA]</scope>
    <source>
        <strain evidence="18">ATCC 19364 / DSM 1382 / NCIMB 9332 / VKM B-1759</strain>
    </source>
</reference>
<dbReference type="GO" id="GO:0006166">
    <property type="term" value="P:purine ribonucleoside salvage"/>
    <property type="evidence" value="ECO:0007669"/>
    <property type="project" value="UniProtKB-KW"/>
</dbReference>
<keyword evidence="18" id="KW-1185">Reference proteome</keyword>
<evidence type="ECO:0000259" key="16">
    <source>
        <dbReference type="Pfam" id="PF00156"/>
    </source>
</evidence>
<feature type="domain" description="Phosphoribosyltransferase" evidence="16">
    <location>
        <begin position="10"/>
        <end position="157"/>
    </location>
</feature>
<keyword evidence="7 15" id="KW-0328">Glycosyltransferase</keyword>
<dbReference type="InterPro" id="IPR029057">
    <property type="entry name" value="PRTase-like"/>
</dbReference>
<evidence type="ECO:0000256" key="6">
    <source>
        <dbReference type="ARBA" id="ARBA00022490"/>
    </source>
</evidence>
<comment type="catalytic activity">
    <reaction evidence="13">
        <text>GMP + diphosphate = guanine + 5-phospho-alpha-D-ribose 1-diphosphate</text>
        <dbReference type="Rhea" id="RHEA:25424"/>
        <dbReference type="ChEBI" id="CHEBI:16235"/>
        <dbReference type="ChEBI" id="CHEBI:33019"/>
        <dbReference type="ChEBI" id="CHEBI:58017"/>
        <dbReference type="ChEBI" id="CHEBI:58115"/>
        <dbReference type="EC" id="2.4.2.8"/>
    </reaction>
    <physiologicalReaction direction="right-to-left" evidence="13">
        <dbReference type="Rhea" id="RHEA:25426"/>
    </physiologicalReaction>
</comment>
<dbReference type="InterPro" id="IPR050408">
    <property type="entry name" value="HGPRT"/>
</dbReference>
<dbReference type="NCBIfam" id="TIGR01203">
    <property type="entry name" value="HGPRTase"/>
    <property type="match status" value="1"/>
</dbReference>
<evidence type="ECO:0000256" key="11">
    <source>
        <dbReference type="ARBA" id="ARBA00022741"/>
    </source>
</evidence>
<organism evidence="17 18">
    <name type="scientific">Megalodesulfovibrio gigas (strain ATCC 19364 / DSM 1382 / NCIMB 9332 / VKM B-1759)</name>
    <name type="common">Desulfovibrio gigas</name>
    <dbReference type="NCBI Taxonomy" id="1121448"/>
    <lineage>
        <taxon>Bacteria</taxon>
        <taxon>Pseudomonadati</taxon>
        <taxon>Thermodesulfobacteriota</taxon>
        <taxon>Desulfovibrionia</taxon>
        <taxon>Desulfovibrionales</taxon>
        <taxon>Desulfovibrionaceae</taxon>
        <taxon>Megalodesulfovibrio</taxon>
    </lineage>
</organism>
<dbReference type="SUPFAM" id="SSF53271">
    <property type="entry name" value="PRTase-like"/>
    <property type="match status" value="1"/>
</dbReference>
<dbReference type="InterPro" id="IPR000836">
    <property type="entry name" value="PRTase_dom"/>
</dbReference>
<dbReference type="FunFam" id="3.40.50.2020:FF:000006">
    <property type="entry name" value="Hypoxanthine phosphoribosyltransferase"/>
    <property type="match status" value="1"/>
</dbReference>
<evidence type="ECO:0000256" key="13">
    <source>
        <dbReference type="ARBA" id="ARBA00048811"/>
    </source>
</evidence>
<comment type="similarity">
    <text evidence="4 15">Belongs to the purine/pyrimidine phosphoribosyltransferase family.</text>
</comment>
<evidence type="ECO:0000256" key="2">
    <source>
        <dbReference type="ARBA" id="ARBA00004496"/>
    </source>
</evidence>
<comment type="subcellular location">
    <subcellularLocation>
        <location evidence="2 15">Cytoplasm</location>
    </subcellularLocation>
</comment>
<dbReference type="Gene3D" id="3.40.50.2020">
    <property type="match status" value="1"/>
</dbReference>
<dbReference type="KEGG" id="dgg:DGI_3464"/>
<protein>
    <recommendedName>
        <fullName evidence="5 15">Hypoxanthine phosphoribosyltransferase</fullName>
        <ecNumber evidence="5 15">2.4.2.8</ecNumber>
    </recommendedName>
</protein>
<keyword evidence="12 15" id="KW-0460">Magnesium</keyword>
<evidence type="ECO:0000313" key="17">
    <source>
        <dbReference type="EMBL" id="AGW15143.1"/>
    </source>
</evidence>